<reference evidence="1" key="1">
    <citation type="submission" date="2007-07" db="EMBL/GenBank/DDBJ databases">
        <title>PCAP assembly of the Caenorhabditis remanei genome.</title>
        <authorList>
            <consortium name="The Caenorhabditis remanei Sequencing Consortium"/>
            <person name="Wilson R.K."/>
        </authorList>
    </citation>
    <scope>NUCLEOTIDE SEQUENCE [LARGE SCALE GENOMIC DNA]</scope>
    <source>
        <strain evidence="1">PB4641</strain>
    </source>
</reference>
<sequence>MCSPNNTVKLNVGGTTFQSTHSTLTKFDGYFKTMLETLVPVEKDELGYIFIDRDPTHFRLILNFMRDGDVGLPDSEQDVEEISREANFYLLEGLMELCSRKLEILAPKNALKIRILETDEQVLQATVYAEKPVLIIYFVVGSHGEILKPFYQQERFNIFGYLEKYETEFDIYFRKKYLDDGICSFQIRYKNEVVTRQNFPPNIRNFDIKIQECIEKIERLKSYNS</sequence>
<evidence type="ECO:0000313" key="2">
    <source>
        <dbReference type="Proteomes" id="UP000008281"/>
    </source>
</evidence>
<dbReference type="SMART" id="SM00225">
    <property type="entry name" value="BTB"/>
    <property type="match status" value="1"/>
</dbReference>
<dbReference type="HOGENOM" id="CLU_086154_0_0_1"/>
<dbReference type="InterPro" id="IPR000210">
    <property type="entry name" value="BTB/POZ_dom"/>
</dbReference>
<protein>
    <submittedName>
        <fullName evidence="1">Uncharacterized protein</fullName>
    </submittedName>
</protein>
<name>E3MUK6_CAERE</name>
<dbReference type="InterPro" id="IPR045068">
    <property type="entry name" value="BACURD1-3"/>
</dbReference>
<dbReference type="Gene3D" id="3.30.710.10">
    <property type="entry name" value="Potassium Channel Kv1.1, Chain A"/>
    <property type="match status" value="1"/>
</dbReference>
<dbReference type="OMA" id="YFKRIEY"/>
<evidence type="ECO:0000313" key="1">
    <source>
        <dbReference type="EMBL" id="EFP09867.1"/>
    </source>
</evidence>
<dbReference type="Proteomes" id="UP000008281">
    <property type="component" value="Unassembled WGS sequence"/>
</dbReference>
<dbReference type="FunCoup" id="E3MUK6">
    <property type="interactions" value="102"/>
</dbReference>
<dbReference type="Pfam" id="PF02214">
    <property type="entry name" value="BTB_2"/>
    <property type="match status" value="1"/>
</dbReference>
<dbReference type="InterPro" id="IPR003131">
    <property type="entry name" value="T1-type_BTB"/>
</dbReference>
<dbReference type="EMBL" id="DS268480">
    <property type="protein sequence ID" value="EFP09867.1"/>
    <property type="molecule type" value="Genomic_DNA"/>
</dbReference>
<organism evidence="2">
    <name type="scientific">Caenorhabditis remanei</name>
    <name type="common">Caenorhabditis vulgaris</name>
    <dbReference type="NCBI Taxonomy" id="31234"/>
    <lineage>
        <taxon>Eukaryota</taxon>
        <taxon>Metazoa</taxon>
        <taxon>Ecdysozoa</taxon>
        <taxon>Nematoda</taxon>
        <taxon>Chromadorea</taxon>
        <taxon>Rhabditida</taxon>
        <taxon>Rhabditina</taxon>
        <taxon>Rhabditomorpha</taxon>
        <taxon>Rhabditoidea</taxon>
        <taxon>Rhabditidae</taxon>
        <taxon>Peloderinae</taxon>
        <taxon>Caenorhabditis</taxon>
    </lineage>
</organism>
<proteinExistence type="predicted"/>
<dbReference type="InterPro" id="IPR011333">
    <property type="entry name" value="SKP1/BTB/POZ_sf"/>
</dbReference>
<dbReference type="PROSITE" id="PS50097">
    <property type="entry name" value="BTB"/>
    <property type="match status" value="1"/>
</dbReference>
<dbReference type="PANTHER" id="PTHR11145">
    <property type="entry name" value="BTB/POZ DOMAIN-CONTAINING ADAPTER FOR CUL3-MEDIATED RHOA DEGRADATION PROTEIN FAMILY MEMBER"/>
    <property type="match status" value="1"/>
</dbReference>
<gene>
    <name evidence="1" type="ORF">CRE_21300</name>
</gene>
<dbReference type="GO" id="GO:0051260">
    <property type="term" value="P:protein homooligomerization"/>
    <property type="evidence" value="ECO:0007669"/>
    <property type="project" value="InterPro"/>
</dbReference>
<dbReference type="SUPFAM" id="SSF54695">
    <property type="entry name" value="POZ domain"/>
    <property type="match status" value="1"/>
</dbReference>
<dbReference type="STRING" id="31234.E3MUK6"/>
<dbReference type="eggNOG" id="KOG2716">
    <property type="taxonomic scope" value="Eukaryota"/>
</dbReference>
<keyword evidence="2" id="KW-1185">Reference proteome</keyword>
<accession>E3MUK6</accession>
<dbReference type="AlphaFoldDB" id="E3MUK6"/>
<dbReference type="OrthoDB" id="2414723at2759"/>
<dbReference type="PANTHER" id="PTHR11145:SF19">
    <property type="entry name" value="BTB DOMAIN-CONTAINING PROTEIN-RELATED"/>
    <property type="match status" value="1"/>
</dbReference>